<dbReference type="AlphaFoldDB" id="A0A0B7JHC7"/>
<accession>A0A2T3KDX0</accession>
<dbReference type="GeneID" id="29945196"/>
<proteinExistence type="predicted"/>
<organism evidence="1 2">
    <name type="scientific">Photobacterium kishitanii</name>
    <dbReference type="NCBI Taxonomy" id="318456"/>
    <lineage>
        <taxon>Bacteria</taxon>
        <taxon>Pseudomonadati</taxon>
        <taxon>Pseudomonadota</taxon>
        <taxon>Gammaproteobacteria</taxon>
        <taxon>Vibrionales</taxon>
        <taxon>Vibrionaceae</taxon>
        <taxon>Photobacterium</taxon>
    </lineage>
</organism>
<dbReference type="RefSeq" id="WP_036790027.1">
    <property type="nucleotide sequence ID" value="NZ_JAUZMX010000002.1"/>
</dbReference>
<gene>
    <name evidence="1" type="ORF">C9J27_18775</name>
</gene>
<evidence type="ECO:0000313" key="2">
    <source>
        <dbReference type="Proteomes" id="UP000241426"/>
    </source>
</evidence>
<dbReference type="Proteomes" id="UP000241426">
    <property type="component" value="Unassembled WGS sequence"/>
</dbReference>
<protein>
    <submittedName>
        <fullName evidence="1">Uncharacterized protein</fullName>
    </submittedName>
</protein>
<dbReference type="EMBL" id="PYNF01000021">
    <property type="protein sequence ID" value="PSU95045.1"/>
    <property type="molecule type" value="Genomic_DNA"/>
</dbReference>
<accession>A0A0B7JHC7</accession>
<name>A0A0B7JHC7_9GAMM</name>
<evidence type="ECO:0000313" key="1">
    <source>
        <dbReference type="EMBL" id="PSU95045.1"/>
    </source>
</evidence>
<sequence>MKAYLLRVNDRKRRIAAAVIAMVLITASLVTTGLISALCDLSAFVILLVVLWLKMSERQLNNRCYEVLTPSVKVEIEP</sequence>
<dbReference type="eggNOG" id="ENOG5031NVT">
    <property type="taxonomic scope" value="Bacteria"/>
</dbReference>
<comment type="caution">
    <text evidence="1">The sequence shown here is derived from an EMBL/GenBank/DDBJ whole genome shotgun (WGS) entry which is preliminary data.</text>
</comment>
<reference evidence="1 2" key="1">
    <citation type="submission" date="2018-01" db="EMBL/GenBank/DDBJ databases">
        <title>Whole genome sequencing of Histamine producing bacteria.</title>
        <authorList>
            <person name="Butler K."/>
        </authorList>
    </citation>
    <scope>NUCLEOTIDE SEQUENCE [LARGE SCALE GENOMIC DNA]</scope>
    <source>
        <strain evidence="1 2">FS-7.2</strain>
    </source>
</reference>